<evidence type="ECO:0000313" key="2">
    <source>
        <dbReference type="EMBL" id="KAK9972026.1"/>
    </source>
</evidence>
<feature type="compositionally biased region" description="Polar residues" evidence="1">
    <location>
        <begin position="1"/>
        <end position="21"/>
    </location>
</feature>
<keyword evidence="3" id="KW-1185">Reference proteome</keyword>
<dbReference type="AlphaFoldDB" id="A0AAW2AH13"/>
<evidence type="ECO:0000256" key="1">
    <source>
        <dbReference type="SAM" id="MobiDB-lite"/>
    </source>
</evidence>
<gene>
    <name evidence="2" type="ORF">ABG768_025360</name>
</gene>
<evidence type="ECO:0000313" key="3">
    <source>
        <dbReference type="Proteomes" id="UP001479290"/>
    </source>
</evidence>
<protein>
    <submittedName>
        <fullName evidence="2">Uncharacterized protein</fullName>
    </submittedName>
</protein>
<feature type="non-terminal residue" evidence="2">
    <location>
        <position position="1"/>
    </location>
</feature>
<feature type="compositionally biased region" description="Low complexity" evidence="1">
    <location>
        <begin position="48"/>
        <end position="60"/>
    </location>
</feature>
<organism evidence="2 3">
    <name type="scientific">Culter alburnus</name>
    <name type="common">Topmouth culter</name>
    <dbReference type="NCBI Taxonomy" id="194366"/>
    <lineage>
        <taxon>Eukaryota</taxon>
        <taxon>Metazoa</taxon>
        <taxon>Chordata</taxon>
        <taxon>Craniata</taxon>
        <taxon>Vertebrata</taxon>
        <taxon>Euteleostomi</taxon>
        <taxon>Actinopterygii</taxon>
        <taxon>Neopterygii</taxon>
        <taxon>Teleostei</taxon>
        <taxon>Ostariophysi</taxon>
        <taxon>Cypriniformes</taxon>
        <taxon>Xenocyprididae</taxon>
        <taxon>Xenocypridinae</taxon>
        <taxon>Culter</taxon>
    </lineage>
</organism>
<name>A0AAW2AH13_CULAL</name>
<sequence length="98" mass="10720">APQPCSNTPFHSLSATNTWSPINGPLRMRASPLPHWFMADDFIITHPSRSLSSSSRSPPSAEECDELSNNPFFHAPTADLATLDDDSLQANPRRLTCA</sequence>
<proteinExistence type="predicted"/>
<feature type="region of interest" description="Disordered" evidence="1">
    <location>
        <begin position="1"/>
        <end position="24"/>
    </location>
</feature>
<reference evidence="2 3" key="1">
    <citation type="submission" date="2024-05" db="EMBL/GenBank/DDBJ databases">
        <title>A high-quality chromosomal-level genome assembly of Topmouth culter (Culter alburnus).</title>
        <authorList>
            <person name="Zhao H."/>
        </authorList>
    </citation>
    <scope>NUCLEOTIDE SEQUENCE [LARGE SCALE GENOMIC DNA]</scope>
    <source>
        <strain evidence="2">CATC2023</strain>
        <tissue evidence="2">Muscle</tissue>
    </source>
</reference>
<dbReference type="Proteomes" id="UP001479290">
    <property type="component" value="Unassembled WGS sequence"/>
</dbReference>
<comment type="caution">
    <text evidence="2">The sequence shown here is derived from an EMBL/GenBank/DDBJ whole genome shotgun (WGS) entry which is preliminary data.</text>
</comment>
<dbReference type="EMBL" id="JAWDJR010000007">
    <property type="protein sequence ID" value="KAK9972026.1"/>
    <property type="molecule type" value="Genomic_DNA"/>
</dbReference>
<accession>A0AAW2AH13</accession>
<feature type="region of interest" description="Disordered" evidence="1">
    <location>
        <begin position="48"/>
        <end position="70"/>
    </location>
</feature>